<dbReference type="PANTHER" id="PTHR40758:SF1">
    <property type="entry name" value="CONSERVED PROTEIN"/>
    <property type="match status" value="1"/>
</dbReference>
<dbReference type="OrthoDB" id="3671213at2"/>
<dbReference type="KEGG" id="sact:DMT42_21275"/>
<dbReference type="GO" id="GO:0005886">
    <property type="term" value="C:plasma membrane"/>
    <property type="evidence" value="ECO:0007669"/>
    <property type="project" value="TreeGrafter"/>
</dbReference>
<keyword evidence="3" id="KW-0413">Isomerase</keyword>
<dbReference type="InterPro" id="IPR034660">
    <property type="entry name" value="DinB/YfiT-like"/>
</dbReference>
<dbReference type="InterPro" id="IPR010872">
    <property type="entry name" value="MDMPI_C-term_domain"/>
</dbReference>
<dbReference type="NCBIfam" id="TIGR03083">
    <property type="entry name" value="maleylpyruvate isomerase family mycothiol-dependent enzyme"/>
    <property type="match status" value="1"/>
</dbReference>
<dbReference type="InterPro" id="IPR017517">
    <property type="entry name" value="Maleyloyr_isom"/>
</dbReference>
<accession>A0A2U9P648</accession>
<dbReference type="Pfam" id="PF07398">
    <property type="entry name" value="MDMPI_C"/>
    <property type="match status" value="1"/>
</dbReference>
<dbReference type="Pfam" id="PF11716">
    <property type="entry name" value="MDMPI_N"/>
    <property type="match status" value="1"/>
</dbReference>
<keyword evidence="3" id="KW-0670">Pyruvate</keyword>
<evidence type="ECO:0000259" key="2">
    <source>
        <dbReference type="Pfam" id="PF11716"/>
    </source>
</evidence>
<dbReference type="InterPro" id="IPR024344">
    <property type="entry name" value="MDMPI_metal-binding"/>
</dbReference>
<keyword evidence="4" id="KW-1185">Reference proteome</keyword>
<proteinExistence type="predicted"/>
<evidence type="ECO:0000259" key="1">
    <source>
        <dbReference type="Pfam" id="PF07398"/>
    </source>
</evidence>
<dbReference type="EMBL" id="CP029788">
    <property type="protein sequence ID" value="AWT44575.1"/>
    <property type="molecule type" value="Genomic_DNA"/>
</dbReference>
<protein>
    <submittedName>
        <fullName evidence="3">Maleylpyruvate isomerase family mycothiol-dependent enzyme</fullName>
    </submittedName>
</protein>
<dbReference type="SUPFAM" id="SSF109854">
    <property type="entry name" value="DinB/YfiT-like putative metalloenzymes"/>
    <property type="match status" value="1"/>
</dbReference>
<dbReference type="Proteomes" id="UP000247634">
    <property type="component" value="Chromosome"/>
</dbReference>
<gene>
    <name evidence="3" type="ORF">DMT42_21275</name>
</gene>
<dbReference type="PANTHER" id="PTHR40758">
    <property type="entry name" value="CONSERVED PROTEIN"/>
    <property type="match status" value="1"/>
</dbReference>
<dbReference type="GO" id="GO:0016853">
    <property type="term" value="F:isomerase activity"/>
    <property type="evidence" value="ECO:0007669"/>
    <property type="project" value="UniProtKB-KW"/>
</dbReference>
<reference evidence="3 4" key="1">
    <citation type="submission" date="2018-06" db="EMBL/GenBank/DDBJ databases">
        <title>The complete genome sequence of a nosiheptide producer Streptomyces actuosus ATCC 25421: deducing the ability of producing a new class III lantibiotics.</title>
        <authorList>
            <person name="Liu W."/>
            <person name="Sun F."/>
            <person name="Hu Y."/>
        </authorList>
    </citation>
    <scope>NUCLEOTIDE SEQUENCE [LARGE SCALE GENOMIC DNA]</scope>
    <source>
        <strain evidence="3 4">ATCC 25421</strain>
    </source>
</reference>
<sequence>MDSSSLLSHLRRELTGFRACLDGDLSARVEHCGDWTLRELAEHLGESNLWAAAAVTEGHGDHRPDPAPREPAALVRWFEGGCETLLAALDTDPDRPAWTFHPPHTVGFWIRRRCLETLVHRWDAELALGAARPLDARLAGEGVAEVLDTLAPRQVARGRARPPRSALRLHATDTGASWTYGPGAPVATLSGTAERLLLLLWGRMPLDDDGRFGWEGDGEAGRRLLTAGPLTP</sequence>
<feature type="domain" description="Mycothiol-dependent maleylpyruvate isomerase metal-binding" evidence="2">
    <location>
        <begin position="8"/>
        <end position="124"/>
    </location>
</feature>
<organism evidence="3 4">
    <name type="scientific">Streptomyces actuosus</name>
    <dbReference type="NCBI Taxonomy" id="1885"/>
    <lineage>
        <taxon>Bacteria</taxon>
        <taxon>Bacillati</taxon>
        <taxon>Actinomycetota</taxon>
        <taxon>Actinomycetes</taxon>
        <taxon>Kitasatosporales</taxon>
        <taxon>Streptomycetaceae</taxon>
        <taxon>Streptomyces</taxon>
    </lineage>
</organism>
<evidence type="ECO:0000313" key="3">
    <source>
        <dbReference type="EMBL" id="AWT44575.1"/>
    </source>
</evidence>
<evidence type="ECO:0000313" key="4">
    <source>
        <dbReference type="Proteomes" id="UP000247634"/>
    </source>
</evidence>
<dbReference type="GO" id="GO:0046872">
    <property type="term" value="F:metal ion binding"/>
    <property type="evidence" value="ECO:0007669"/>
    <property type="project" value="InterPro"/>
</dbReference>
<name>A0A2U9P648_STRAS</name>
<dbReference type="RefSeq" id="WP_110629476.1">
    <property type="nucleotide sequence ID" value="NZ_CP029788.1"/>
</dbReference>
<feature type="domain" description="MDMPI C-terminal" evidence="1">
    <location>
        <begin position="138"/>
        <end position="219"/>
    </location>
</feature>
<dbReference type="AlphaFoldDB" id="A0A2U9P648"/>